<dbReference type="InterPro" id="IPR059013">
    <property type="entry name" value="DUF8168_N"/>
</dbReference>
<organism evidence="3 4">
    <name type="scientific">Pararobbsia alpina</name>
    <dbReference type="NCBI Taxonomy" id="621374"/>
    <lineage>
        <taxon>Bacteria</taxon>
        <taxon>Pseudomonadati</taxon>
        <taxon>Pseudomonadota</taxon>
        <taxon>Betaproteobacteria</taxon>
        <taxon>Burkholderiales</taxon>
        <taxon>Burkholderiaceae</taxon>
        <taxon>Pararobbsia</taxon>
    </lineage>
</organism>
<sequence>MYRYFLDGEVHPERAQIPDRRISARFTHAASGVDAKADVRILLNQVAVWVETEVEWNALDLRNVVKYLVQLEMDMVGYVLGHTYDVEIRRATCSEIGVDVVFGIDVPCISELHRGVDLDARIATMRPKLQGESGVFIHRCLRDLITAMKEPDDVAFHCYRAVESLRQHCIATRILDPKDKATQWKTLRDIAGCDESATRSLEKAAQAPRHGEAEVVPEVDAVKLLTTAWLSRTATSSTAESCESLGRWR</sequence>
<reference evidence="3 4" key="1">
    <citation type="submission" date="2020-04" db="EMBL/GenBank/DDBJ databases">
        <authorList>
            <person name="De Canck E."/>
        </authorList>
    </citation>
    <scope>NUCLEOTIDE SEQUENCE [LARGE SCALE GENOMIC DNA]</scope>
    <source>
        <strain evidence="3 4">LMG 28138</strain>
    </source>
</reference>
<evidence type="ECO:0000313" key="4">
    <source>
        <dbReference type="Proteomes" id="UP000494115"/>
    </source>
</evidence>
<dbReference type="Pfam" id="PF26505">
    <property type="entry name" value="DUF8168_N"/>
    <property type="match status" value="1"/>
</dbReference>
<dbReference type="Proteomes" id="UP000494115">
    <property type="component" value="Unassembled WGS sequence"/>
</dbReference>
<dbReference type="AlphaFoldDB" id="A0A6S7BF26"/>
<evidence type="ECO:0000259" key="2">
    <source>
        <dbReference type="Pfam" id="PF26505"/>
    </source>
</evidence>
<keyword evidence="4" id="KW-1185">Reference proteome</keyword>
<gene>
    <name evidence="3" type="ORF">LMG28138_04246</name>
</gene>
<dbReference type="EMBL" id="CADIKM010000026">
    <property type="protein sequence ID" value="CAB3797437.1"/>
    <property type="molecule type" value="Genomic_DNA"/>
</dbReference>
<feature type="domain" description="DUF8168" evidence="1">
    <location>
        <begin position="122"/>
        <end position="235"/>
    </location>
</feature>
<dbReference type="Pfam" id="PF26504">
    <property type="entry name" value="DUF8168_C"/>
    <property type="match status" value="1"/>
</dbReference>
<evidence type="ECO:0000259" key="1">
    <source>
        <dbReference type="Pfam" id="PF26504"/>
    </source>
</evidence>
<dbReference type="RefSeq" id="WP_175106771.1">
    <property type="nucleotide sequence ID" value="NZ_CADIKM010000026.1"/>
</dbReference>
<accession>A0A6S7BF26</accession>
<name>A0A6S7BF26_9BURK</name>
<protein>
    <submittedName>
        <fullName evidence="3">Uncharacterized protein</fullName>
    </submittedName>
</protein>
<feature type="domain" description="DUF8168" evidence="2">
    <location>
        <begin position="4"/>
        <end position="102"/>
    </location>
</feature>
<dbReference type="InterPro" id="IPR059012">
    <property type="entry name" value="DUF8168_C"/>
</dbReference>
<evidence type="ECO:0000313" key="3">
    <source>
        <dbReference type="EMBL" id="CAB3797437.1"/>
    </source>
</evidence>
<proteinExistence type="predicted"/>